<organism evidence="2 3">
    <name type="scientific">Tomitella cavernea</name>
    <dbReference type="NCBI Taxonomy" id="1387982"/>
    <lineage>
        <taxon>Bacteria</taxon>
        <taxon>Bacillati</taxon>
        <taxon>Actinomycetota</taxon>
        <taxon>Actinomycetes</taxon>
        <taxon>Mycobacteriales</taxon>
        <taxon>Tomitella</taxon>
    </lineage>
</organism>
<protein>
    <recommendedName>
        <fullName evidence="4">Translation initiation factor</fullName>
    </recommendedName>
</protein>
<keyword evidence="3" id="KW-1185">Reference proteome</keyword>
<evidence type="ECO:0000256" key="1">
    <source>
        <dbReference type="SAM" id="MobiDB-lite"/>
    </source>
</evidence>
<dbReference type="Proteomes" id="UP001500839">
    <property type="component" value="Unassembled WGS sequence"/>
</dbReference>
<comment type="caution">
    <text evidence="2">The sequence shown here is derived from an EMBL/GenBank/DDBJ whole genome shotgun (WGS) entry which is preliminary data.</text>
</comment>
<name>A0ABP9D2C0_9ACTN</name>
<feature type="region of interest" description="Disordered" evidence="1">
    <location>
        <begin position="73"/>
        <end position="162"/>
    </location>
</feature>
<accession>A0ABP9D2C0</accession>
<evidence type="ECO:0008006" key="4">
    <source>
        <dbReference type="Google" id="ProtNLM"/>
    </source>
</evidence>
<evidence type="ECO:0000313" key="3">
    <source>
        <dbReference type="Proteomes" id="UP001500839"/>
    </source>
</evidence>
<dbReference type="EMBL" id="BAABKQ010000001">
    <property type="protein sequence ID" value="GAA4822458.1"/>
    <property type="molecule type" value="Genomic_DNA"/>
</dbReference>
<reference evidence="3" key="1">
    <citation type="journal article" date="2019" name="Int. J. Syst. Evol. Microbiol.">
        <title>The Global Catalogue of Microorganisms (GCM) 10K type strain sequencing project: providing services to taxonomists for standard genome sequencing and annotation.</title>
        <authorList>
            <consortium name="The Broad Institute Genomics Platform"/>
            <consortium name="The Broad Institute Genome Sequencing Center for Infectious Disease"/>
            <person name="Wu L."/>
            <person name="Ma J."/>
        </authorList>
    </citation>
    <scope>NUCLEOTIDE SEQUENCE [LARGE SCALE GENOMIC DNA]</scope>
    <source>
        <strain evidence="3">JCM 18542</strain>
    </source>
</reference>
<proteinExistence type="predicted"/>
<evidence type="ECO:0000313" key="2">
    <source>
        <dbReference type="EMBL" id="GAA4822458.1"/>
    </source>
</evidence>
<feature type="compositionally biased region" description="Low complexity" evidence="1">
    <location>
        <begin position="100"/>
        <end position="121"/>
    </location>
</feature>
<gene>
    <name evidence="2" type="ORF">GCM10023353_33700</name>
</gene>
<sequence>MATRSAASTAASLTDGDLDALRAALADGRTPTVYLRDPVPSLDVPAGASAKVQSIDGKTVTVKPRRIDDELPYEADELRMTRKAPAVPAKKAPAKKAPAKKAPAETVAPAGTAAPSKAAVPERVPSAGIASGSEDARAAAARSAAARGAAEPRRRPRGRGPASVTVTIEGAASGAPHEWAVTVVGGGARSGKPVPVHAESVVQAVDALGVPAASKAVDAVLVSARAQAERRVEELARELAEAKKTLRSLGT</sequence>
<dbReference type="RefSeq" id="WP_200174049.1">
    <property type="nucleotide sequence ID" value="NZ_BAABKQ010000001.1"/>
</dbReference>
<feature type="compositionally biased region" description="Low complexity" evidence="1">
    <location>
        <begin position="130"/>
        <end position="149"/>
    </location>
</feature>